<dbReference type="RefSeq" id="WP_110264652.1">
    <property type="nucleotide sequence ID" value="NZ_CAWNXA010000003.1"/>
</dbReference>
<gene>
    <name evidence="2" type="ORF">C8D93_103316</name>
</gene>
<evidence type="ECO:0000259" key="1">
    <source>
        <dbReference type="Pfam" id="PF04536"/>
    </source>
</evidence>
<dbReference type="InterPro" id="IPR007621">
    <property type="entry name" value="TPM_dom"/>
</dbReference>
<dbReference type="OrthoDB" id="5683663at2"/>
<proteinExistence type="predicted"/>
<protein>
    <submittedName>
        <fullName evidence="2">TLP18.3/Psb32/MOLO-1 phosphatase superfamily protein</fullName>
    </submittedName>
</protein>
<comment type="caution">
    <text evidence="2">The sequence shown here is derived from an EMBL/GenBank/DDBJ whole genome shotgun (WGS) entry which is preliminary data.</text>
</comment>
<dbReference type="PANTHER" id="PTHR30373">
    <property type="entry name" value="UPF0603 PROTEIN YGCG"/>
    <property type="match status" value="1"/>
</dbReference>
<dbReference type="Gene3D" id="3.10.310.50">
    <property type="match status" value="1"/>
</dbReference>
<dbReference type="EMBL" id="QICN01000003">
    <property type="protein sequence ID" value="PXV69740.1"/>
    <property type="molecule type" value="Genomic_DNA"/>
</dbReference>
<name>A0A318EKF1_9GAMM</name>
<accession>A0A318EKF1</accession>
<sequence>MRLLRAIRHLCTGSLMVRRRFDRQTLAAIEEAVRRAESLHAGQIRFAVEPGLPLSALWRGQTPRERAIEVFSELRVWDTEHNNGVLIYLLLADRDVEIVADRGVAGGVVSAAQWEACCQVMESRFRTGAFREGAIAGIEAVAAVLARHPPGRAAGNELPDAPALL</sequence>
<dbReference type="AlphaFoldDB" id="A0A318EKF1"/>
<dbReference type="Proteomes" id="UP000248330">
    <property type="component" value="Unassembled WGS sequence"/>
</dbReference>
<organism evidence="2 3">
    <name type="scientific">Sinimarinibacterium flocculans</name>
    <dbReference type="NCBI Taxonomy" id="985250"/>
    <lineage>
        <taxon>Bacteria</taxon>
        <taxon>Pseudomonadati</taxon>
        <taxon>Pseudomonadota</taxon>
        <taxon>Gammaproteobacteria</taxon>
        <taxon>Nevskiales</taxon>
        <taxon>Nevskiaceae</taxon>
        <taxon>Sinimarinibacterium</taxon>
    </lineage>
</organism>
<dbReference type="Pfam" id="PF04536">
    <property type="entry name" value="TPM_phosphatase"/>
    <property type="match status" value="1"/>
</dbReference>
<evidence type="ECO:0000313" key="3">
    <source>
        <dbReference type="Proteomes" id="UP000248330"/>
    </source>
</evidence>
<keyword evidence="3" id="KW-1185">Reference proteome</keyword>
<feature type="domain" description="TPM" evidence="1">
    <location>
        <begin position="21"/>
        <end position="143"/>
    </location>
</feature>
<evidence type="ECO:0000313" key="2">
    <source>
        <dbReference type="EMBL" id="PXV69740.1"/>
    </source>
</evidence>
<dbReference type="PANTHER" id="PTHR30373:SF8">
    <property type="entry name" value="BLL7265 PROTEIN"/>
    <property type="match status" value="1"/>
</dbReference>
<reference evidence="2 3" key="1">
    <citation type="submission" date="2018-04" db="EMBL/GenBank/DDBJ databases">
        <title>Genomic Encyclopedia of Type Strains, Phase IV (KMG-IV): sequencing the most valuable type-strain genomes for metagenomic binning, comparative biology and taxonomic classification.</title>
        <authorList>
            <person name="Goeker M."/>
        </authorList>
    </citation>
    <scope>NUCLEOTIDE SEQUENCE [LARGE SCALE GENOMIC DNA]</scope>
    <source>
        <strain evidence="2 3">DSM 104150</strain>
    </source>
</reference>